<reference evidence="2" key="2">
    <citation type="submission" date="2020-11" db="EMBL/GenBank/DDBJ databases">
        <authorList>
            <person name="McCartney M.A."/>
            <person name="Auch B."/>
            <person name="Kono T."/>
            <person name="Mallez S."/>
            <person name="Becker A."/>
            <person name="Gohl D.M."/>
            <person name="Silverstein K.A.T."/>
            <person name="Koren S."/>
            <person name="Bechman K.B."/>
            <person name="Herman A."/>
            <person name="Abrahante J.E."/>
            <person name="Garbe J."/>
        </authorList>
    </citation>
    <scope>NUCLEOTIDE SEQUENCE</scope>
    <source>
        <strain evidence="2">Duluth1</strain>
        <tissue evidence="2">Whole animal</tissue>
    </source>
</reference>
<evidence type="ECO:0000313" key="3">
    <source>
        <dbReference type="Proteomes" id="UP000828390"/>
    </source>
</evidence>
<comment type="caution">
    <text evidence="2">The sequence shown here is derived from an EMBL/GenBank/DDBJ whole genome shotgun (WGS) entry which is preliminary data.</text>
</comment>
<dbReference type="AlphaFoldDB" id="A0A9D4N1B7"/>
<evidence type="ECO:0000313" key="2">
    <source>
        <dbReference type="EMBL" id="KAH3887210.1"/>
    </source>
</evidence>
<dbReference type="OrthoDB" id="6160599at2759"/>
<protein>
    <recommendedName>
        <fullName evidence="1">C2H2-type domain-containing protein</fullName>
    </recommendedName>
</protein>
<name>A0A9D4N1B7_DREPO</name>
<dbReference type="EMBL" id="JAIWYP010000001">
    <property type="protein sequence ID" value="KAH3887210.1"/>
    <property type="molecule type" value="Genomic_DNA"/>
</dbReference>
<gene>
    <name evidence="2" type="ORF">DPMN_011226</name>
</gene>
<evidence type="ECO:0000259" key="1">
    <source>
        <dbReference type="PROSITE" id="PS00028"/>
    </source>
</evidence>
<dbReference type="PROSITE" id="PS00028">
    <property type="entry name" value="ZINC_FINGER_C2H2_1"/>
    <property type="match status" value="1"/>
</dbReference>
<proteinExistence type="predicted"/>
<accession>A0A9D4N1B7</accession>
<keyword evidence="3" id="KW-1185">Reference proteome</keyword>
<reference evidence="2" key="1">
    <citation type="journal article" date="2019" name="bioRxiv">
        <title>The Genome of the Zebra Mussel, Dreissena polymorpha: A Resource for Invasive Species Research.</title>
        <authorList>
            <person name="McCartney M.A."/>
            <person name="Auch B."/>
            <person name="Kono T."/>
            <person name="Mallez S."/>
            <person name="Zhang Y."/>
            <person name="Obille A."/>
            <person name="Becker A."/>
            <person name="Abrahante J.E."/>
            <person name="Garbe J."/>
            <person name="Badalamenti J.P."/>
            <person name="Herman A."/>
            <person name="Mangelson H."/>
            <person name="Liachko I."/>
            <person name="Sullivan S."/>
            <person name="Sone E.D."/>
            <person name="Koren S."/>
            <person name="Silverstein K.A.T."/>
            <person name="Beckman K.B."/>
            <person name="Gohl D.M."/>
        </authorList>
    </citation>
    <scope>NUCLEOTIDE SEQUENCE</scope>
    <source>
        <strain evidence="2">Duluth1</strain>
        <tissue evidence="2">Whole animal</tissue>
    </source>
</reference>
<feature type="domain" description="C2H2-type" evidence="1">
    <location>
        <begin position="22"/>
        <end position="43"/>
    </location>
</feature>
<dbReference type="Proteomes" id="UP000828390">
    <property type="component" value="Unassembled WGS sequence"/>
</dbReference>
<sequence length="456" mass="50531">MSKRMYHPCHKLSVPSAKLFWCRHCMQMFEDAISRWKHSRICHSVRGYKHKSTNSKVIQMYVKPDVVSYTSNVSPGQGVYHRPVVKQTSADLVCLICHTKFENIHDMRKHVINPCQRGSDLSVNSFLHQSVGLGRNDNQIGSIRIERVETSEDDLATANTSLSVLAEASKHVESLALGVGVIEETTEVEQCVAEYCQETFTVDNCDTSSQAVVLSTELGELLVRTDLERLVLLLEGDRSLPTEEVFTADVLHNCLLETAQCLQPGQVIQAELQCCNRAVHQFVVGLDLKPIPYHSVEVPEADSEGVENSQTVIVENAEQLSEINTAQNSAYYQQQNFRFGVEDLYSKIEGNVHSNENRVNLVANQVSSCKNLIFGEQIPVNQSGSCDLLVDKTCGQKVGSKLQEILTLPIECIHFVPVVSSTASLVVSTSLVPDSTAFTQSELQTVVNTSHTTIIP</sequence>
<dbReference type="InterPro" id="IPR013087">
    <property type="entry name" value="Znf_C2H2_type"/>
</dbReference>
<organism evidence="2 3">
    <name type="scientific">Dreissena polymorpha</name>
    <name type="common">Zebra mussel</name>
    <name type="synonym">Mytilus polymorpha</name>
    <dbReference type="NCBI Taxonomy" id="45954"/>
    <lineage>
        <taxon>Eukaryota</taxon>
        <taxon>Metazoa</taxon>
        <taxon>Spiralia</taxon>
        <taxon>Lophotrochozoa</taxon>
        <taxon>Mollusca</taxon>
        <taxon>Bivalvia</taxon>
        <taxon>Autobranchia</taxon>
        <taxon>Heteroconchia</taxon>
        <taxon>Euheterodonta</taxon>
        <taxon>Imparidentia</taxon>
        <taxon>Neoheterodontei</taxon>
        <taxon>Myida</taxon>
        <taxon>Dreissenoidea</taxon>
        <taxon>Dreissenidae</taxon>
        <taxon>Dreissena</taxon>
    </lineage>
</organism>